<dbReference type="Gene3D" id="1.20.1280.50">
    <property type="match status" value="1"/>
</dbReference>
<dbReference type="AlphaFoldDB" id="A0A8K0MHP0"/>
<organism evidence="2 3">
    <name type="scientific">Rhamnella rubrinervis</name>
    <dbReference type="NCBI Taxonomy" id="2594499"/>
    <lineage>
        <taxon>Eukaryota</taxon>
        <taxon>Viridiplantae</taxon>
        <taxon>Streptophyta</taxon>
        <taxon>Embryophyta</taxon>
        <taxon>Tracheophyta</taxon>
        <taxon>Spermatophyta</taxon>
        <taxon>Magnoliopsida</taxon>
        <taxon>eudicotyledons</taxon>
        <taxon>Gunneridae</taxon>
        <taxon>Pentapetalae</taxon>
        <taxon>rosids</taxon>
        <taxon>fabids</taxon>
        <taxon>Rosales</taxon>
        <taxon>Rhamnaceae</taxon>
        <taxon>rhamnoid group</taxon>
        <taxon>Rhamneae</taxon>
        <taxon>Rhamnella</taxon>
    </lineage>
</organism>
<evidence type="ECO:0000313" key="3">
    <source>
        <dbReference type="Proteomes" id="UP000796880"/>
    </source>
</evidence>
<proteinExistence type="predicted"/>
<dbReference type="InterPro" id="IPR001810">
    <property type="entry name" value="F-box_dom"/>
</dbReference>
<dbReference type="InterPro" id="IPR053781">
    <property type="entry name" value="F-box_AtFBL13-like"/>
</dbReference>
<dbReference type="SMART" id="SM00256">
    <property type="entry name" value="FBOX"/>
    <property type="match status" value="1"/>
</dbReference>
<dbReference type="InterPro" id="IPR053772">
    <property type="entry name" value="At1g61320/At1g61330-like"/>
</dbReference>
<protein>
    <recommendedName>
        <fullName evidence="1">F-box domain-containing protein</fullName>
    </recommendedName>
</protein>
<dbReference type="CDD" id="cd22160">
    <property type="entry name" value="F-box_AtFBL13-like"/>
    <property type="match status" value="1"/>
</dbReference>
<feature type="domain" description="F-box" evidence="1">
    <location>
        <begin position="36"/>
        <end position="70"/>
    </location>
</feature>
<dbReference type="Pfam" id="PF00646">
    <property type="entry name" value="F-box"/>
    <property type="match status" value="1"/>
</dbReference>
<keyword evidence="3" id="KW-1185">Reference proteome</keyword>
<dbReference type="OrthoDB" id="1166688at2759"/>
<evidence type="ECO:0000259" key="1">
    <source>
        <dbReference type="PROSITE" id="PS50181"/>
    </source>
</evidence>
<reference evidence="2" key="1">
    <citation type="submission" date="2020-03" db="EMBL/GenBank/DDBJ databases">
        <title>A high-quality chromosome-level genome assembly of a woody plant with both climbing and erect habits, Rhamnella rubrinervis.</title>
        <authorList>
            <person name="Lu Z."/>
            <person name="Yang Y."/>
            <person name="Zhu X."/>
            <person name="Sun Y."/>
        </authorList>
    </citation>
    <scope>NUCLEOTIDE SEQUENCE</scope>
    <source>
        <strain evidence="2">BYM</strain>
        <tissue evidence="2">Leaf</tissue>
    </source>
</reference>
<dbReference type="Proteomes" id="UP000796880">
    <property type="component" value="Unassembled WGS sequence"/>
</dbReference>
<sequence>MFFSLGVYLDSLYNLRYDEEEAQGRRDFKQGDGYGSLKLEDLPDEIIVHILSLLPLKDAAATSILSSRWRYFWRFTRLMSLDFDFDLTDNCCAMAYDSLKVISLRAVSVSGKDVEYFLSNAPLLKRWAVRDSPNLVPRLMEDFSLRYRRVPKRPHYRLKEVEILEYSSKFGDMDRVLYLIKNTVGLQRIVINCKYNHPLRIMKTKQRLLEDEEVSRRHAMTQLQPQVPSDIQFVCI</sequence>
<dbReference type="EMBL" id="VOIH02000005">
    <property type="protein sequence ID" value="KAF3446063.1"/>
    <property type="molecule type" value="Genomic_DNA"/>
</dbReference>
<accession>A0A8K0MHP0</accession>
<dbReference type="PANTHER" id="PTHR34145:SF68">
    <property type="entry name" value="FBD DOMAIN-CONTAINING PROTEIN"/>
    <property type="match status" value="1"/>
</dbReference>
<comment type="caution">
    <text evidence="2">The sequence shown here is derived from an EMBL/GenBank/DDBJ whole genome shotgun (WGS) entry which is preliminary data.</text>
</comment>
<name>A0A8K0MHP0_9ROSA</name>
<dbReference type="InterPro" id="IPR036047">
    <property type="entry name" value="F-box-like_dom_sf"/>
</dbReference>
<gene>
    <name evidence="2" type="ORF">FNV43_RR11242</name>
</gene>
<dbReference type="PANTHER" id="PTHR34145">
    <property type="entry name" value="OS02G0105600 PROTEIN"/>
    <property type="match status" value="1"/>
</dbReference>
<evidence type="ECO:0000313" key="2">
    <source>
        <dbReference type="EMBL" id="KAF3446063.1"/>
    </source>
</evidence>
<dbReference type="SUPFAM" id="SSF81383">
    <property type="entry name" value="F-box domain"/>
    <property type="match status" value="1"/>
</dbReference>
<dbReference type="PROSITE" id="PS50181">
    <property type="entry name" value="FBOX"/>
    <property type="match status" value="1"/>
</dbReference>